<dbReference type="OrthoDB" id="6463498at2"/>
<reference evidence="3" key="1">
    <citation type="submission" date="2016-12" db="EMBL/GenBank/DDBJ databases">
        <authorList>
            <person name="Song W.-J."/>
            <person name="Kurnit D.M."/>
        </authorList>
    </citation>
    <scope>NUCLEOTIDE SEQUENCE [LARGE SCALE GENOMIC DNA]</scope>
    <source>
        <strain evidence="3">HGB1681</strain>
    </source>
</reference>
<keyword evidence="1" id="KW-0732">Signal</keyword>
<dbReference type="AlphaFoldDB" id="A0A1N6N0Z1"/>
<name>A0A1N6N0Z1_9GAMM</name>
<evidence type="ECO:0000313" key="5">
    <source>
        <dbReference type="Proteomes" id="UP000224871"/>
    </source>
</evidence>
<gene>
    <name evidence="2" type="ORF">Xinn_02830</name>
    <name evidence="3" type="ORF">XIS1_840004</name>
</gene>
<dbReference type="Proteomes" id="UP000196435">
    <property type="component" value="Unassembled WGS sequence"/>
</dbReference>
<evidence type="ECO:0000313" key="4">
    <source>
        <dbReference type="Proteomes" id="UP000196435"/>
    </source>
</evidence>
<dbReference type="RefSeq" id="WP_086954067.1">
    <property type="nucleotide sequence ID" value="NZ_CAWNQC010000236.1"/>
</dbReference>
<evidence type="ECO:0000313" key="3">
    <source>
        <dbReference type="EMBL" id="SIP74735.1"/>
    </source>
</evidence>
<sequence length="198" mass="22568">MKKIFFLFPMLFISPALASAISTDEYKKCKKVTESSKKLDCYESLYSEKEIVKKEKNDWHISQYKSEVDDSQTVILGVESSRPIHTTLLGVASPRLIIRCQNKKTEIYINWGAYLGIDETEVTTRINQEKAAKKWWIISTDNKSAFYPDGKIAFIKSLFGKNKLFAQVTPYGENTINTTFNVTGLSDEIAPVRKSCGW</sequence>
<evidence type="ECO:0000313" key="2">
    <source>
        <dbReference type="EMBL" id="PHM31284.1"/>
    </source>
</evidence>
<reference evidence="2 5" key="3">
    <citation type="journal article" date="2017" name="Nat. Microbiol.">
        <title>Natural product diversity associated with the nematode symbionts Photorhabdus and Xenorhabdus.</title>
        <authorList>
            <person name="Tobias N.J."/>
            <person name="Wolff H."/>
            <person name="Djahanschiri B."/>
            <person name="Grundmann F."/>
            <person name="Kronenwerth M."/>
            <person name="Shi Y.M."/>
            <person name="Simonyi S."/>
            <person name="Grun P."/>
            <person name="Shapiro-Ilan D."/>
            <person name="Pidot S.J."/>
            <person name="Stinear T.P."/>
            <person name="Ebersberger I."/>
            <person name="Bode H.B."/>
        </authorList>
    </citation>
    <scope>NUCLEOTIDE SEQUENCE [LARGE SCALE GENOMIC DNA]</scope>
    <source>
        <strain evidence="2 5">DSM 16336</strain>
    </source>
</reference>
<dbReference type="EMBL" id="FTLG01000230">
    <property type="protein sequence ID" value="SIP74735.1"/>
    <property type="molecule type" value="Genomic_DNA"/>
</dbReference>
<protein>
    <recommendedName>
        <fullName evidence="6">Type VI secretion-associated protein, VC_A0118 family</fullName>
    </recommendedName>
</protein>
<organism evidence="3 4">
    <name type="scientific">Xenorhabdus innexi</name>
    <dbReference type="NCBI Taxonomy" id="290109"/>
    <lineage>
        <taxon>Bacteria</taxon>
        <taxon>Pseudomonadati</taxon>
        <taxon>Pseudomonadota</taxon>
        <taxon>Gammaproteobacteria</taxon>
        <taxon>Enterobacterales</taxon>
        <taxon>Morganellaceae</taxon>
        <taxon>Xenorhabdus</taxon>
    </lineage>
</organism>
<feature type="signal peptide" evidence="1">
    <location>
        <begin position="1"/>
        <end position="18"/>
    </location>
</feature>
<evidence type="ECO:0000256" key="1">
    <source>
        <dbReference type="SAM" id="SignalP"/>
    </source>
</evidence>
<proteinExistence type="predicted"/>
<reference evidence="4" key="2">
    <citation type="submission" date="2016-12" db="EMBL/GenBank/DDBJ databases">
        <authorList>
            <person name="Gaudriault S."/>
        </authorList>
    </citation>
    <scope>NUCLEOTIDE SEQUENCE [LARGE SCALE GENOMIC DNA]</scope>
    <source>
        <strain evidence="4">HGB1681 (deposited as PTA-6826 in the American Type Culture Collection)</strain>
    </source>
</reference>
<keyword evidence="5" id="KW-1185">Reference proteome</keyword>
<dbReference type="Pfam" id="PF11319">
    <property type="entry name" value="VasI"/>
    <property type="match status" value="1"/>
</dbReference>
<dbReference type="EMBL" id="NIBU01000039">
    <property type="protein sequence ID" value="PHM31284.1"/>
    <property type="molecule type" value="Genomic_DNA"/>
</dbReference>
<dbReference type="InterPro" id="IPR017738">
    <property type="entry name" value="T6SS-assoc_VCA0118"/>
</dbReference>
<feature type="chain" id="PRO_5013111299" description="Type VI secretion-associated protein, VC_A0118 family" evidence="1">
    <location>
        <begin position="19"/>
        <end position="198"/>
    </location>
</feature>
<dbReference type="Proteomes" id="UP000224871">
    <property type="component" value="Unassembled WGS sequence"/>
</dbReference>
<evidence type="ECO:0008006" key="6">
    <source>
        <dbReference type="Google" id="ProtNLM"/>
    </source>
</evidence>
<accession>A0A1N6N0Z1</accession>